<gene>
    <name evidence="2" type="ORF">B0H17DRAFT_1339688</name>
</gene>
<reference evidence="2" key="1">
    <citation type="submission" date="2023-03" db="EMBL/GenBank/DDBJ databases">
        <title>Massive genome expansion in bonnet fungi (Mycena s.s.) driven by repeated elements and novel gene families across ecological guilds.</title>
        <authorList>
            <consortium name="Lawrence Berkeley National Laboratory"/>
            <person name="Harder C.B."/>
            <person name="Miyauchi S."/>
            <person name="Viragh M."/>
            <person name="Kuo A."/>
            <person name="Thoen E."/>
            <person name="Andreopoulos B."/>
            <person name="Lu D."/>
            <person name="Skrede I."/>
            <person name="Drula E."/>
            <person name="Henrissat B."/>
            <person name="Morin E."/>
            <person name="Kohler A."/>
            <person name="Barry K."/>
            <person name="LaButti K."/>
            <person name="Morin E."/>
            <person name="Salamov A."/>
            <person name="Lipzen A."/>
            <person name="Mereny Z."/>
            <person name="Hegedus B."/>
            <person name="Baldrian P."/>
            <person name="Stursova M."/>
            <person name="Weitz H."/>
            <person name="Taylor A."/>
            <person name="Grigoriev I.V."/>
            <person name="Nagy L.G."/>
            <person name="Martin F."/>
            <person name="Kauserud H."/>
        </authorList>
    </citation>
    <scope>NUCLEOTIDE SEQUENCE</scope>
    <source>
        <strain evidence="2">CBHHK067</strain>
    </source>
</reference>
<sequence>CPKKTVRSTGTATSSDGVFFSLSLLFVLVRRPSRLLFLPAAPYSCHCTPPSSTLPQRPRARPTVSLSVQRRDCTRRISLHPSSAASPTLLPLNGPSLSPYPFNIPFAHSLTLPPRSKSSRGACTFPRSPCTESSRRCGETLAFGASSRLSIFQSVSFPSTSSSPFHVFRALLRCVSAHPASWPSCSSVPSASSPSLLFLHSRRAASSLRVVAPIAPSTHPRPSVLARSSSSPNPPCPHPYPPLLHATSDVRVANKCSPPHPSFVFPPPCRVLAPYPVRRFITPSRPF</sequence>
<evidence type="ECO:0000313" key="3">
    <source>
        <dbReference type="Proteomes" id="UP001221757"/>
    </source>
</evidence>
<keyword evidence="3" id="KW-1185">Reference proteome</keyword>
<dbReference type="EMBL" id="JARKIE010000482">
    <property type="protein sequence ID" value="KAJ7633959.1"/>
    <property type="molecule type" value="Genomic_DNA"/>
</dbReference>
<proteinExistence type="predicted"/>
<feature type="non-terminal residue" evidence="2">
    <location>
        <position position="287"/>
    </location>
</feature>
<dbReference type="AlphaFoldDB" id="A0AAD7BY92"/>
<accession>A0AAD7BY92</accession>
<protein>
    <submittedName>
        <fullName evidence="2">Uncharacterized protein</fullName>
    </submittedName>
</protein>
<organism evidence="2 3">
    <name type="scientific">Mycena rosella</name>
    <name type="common">Pink bonnet</name>
    <name type="synonym">Agaricus rosellus</name>
    <dbReference type="NCBI Taxonomy" id="1033263"/>
    <lineage>
        <taxon>Eukaryota</taxon>
        <taxon>Fungi</taxon>
        <taxon>Dikarya</taxon>
        <taxon>Basidiomycota</taxon>
        <taxon>Agaricomycotina</taxon>
        <taxon>Agaricomycetes</taxon>
        <taxon>Agaricomycetidae</taxon>
        <taxon>Agaricales</taxon>
        <taxon>Marasmiineae</taxon>
        <taxon>Mycenaceae</taxon>
        <taxon>Mycena</taxon>
    </lineage>
</organism>
<comment type="caution">
    <text evidence="2">The sequence shown here is derived from an EMBL/GenBank/DDBJ whole genome shotgun (WGS) entry which is preliminary data.</text>
</comment>
<dbReference type="Proteomes" id="UP001221757">
    <property type="component" value="Unassembled WGS sequence"/>
</dbReference>
<name>A0AAD7BY92_MYCRO</name>
<evidence type="ECO:0000313" key="2">
    <source>
        <dbReference type="EMBL" id="KAJ7633959.1"/>
    </source>
</evidence>
<evidence type="ECO:0000256" key="1">
    <source>
        <dbReference type="SAM" id="MobiDB-lite"/>
    </source>
</evidence>
<feature type="non-terminal residue" evidence="2">
    <location>
        <position position="1"/>
    </location>
</feature>
<feature type="region of interest" description="Disordered" evidence="1">
    <location>
        <begin position="218"/>
        <end position="238"/>
    </location>
</feature>